<gene>
    <name evidence="2" type="ORF">JCGZ_06142</name>
</gene>
<dbReference type="Gene3D" id="1.25.40.10">
    <property type="entry name" value="Tetratricopeptide repeat domain"/>
    <property type="match status" value="1"/>
</dbReference>
<protein>
    <submittedName>
        <fullName evidence="2">Uncharacterized protein</fullName>
    </submittedName>
</protein>
<proteinExistence type="predicted"/>
<feature type="region of interest" description="Disordered" evidence="1">
    <location>
        <begin position="252"/>
        <end position="290"/>
    </location>
</feature>
<dbReference type="SUPFAM" id="SSF48452">
    <property type="entry name" value="TPR-like"/>
    <property type="match status" value="1"/>
</dbReference>
<dbReference type="PANTHER" id="PTHR26312:SF215">
    <property type="entry name" value="TPR REPEAT PROTEIN"/>
    <property type="match status" value="1"/>
</dbReference>
<dbReference type="EMBL" id="KK914415">
    <property type="protein sequence ID" value="KDP37086.1"/>
    <property type="molecule type" value="Genomic_DNA"/>
</dbReference>
<dbReference type="InterPro" id="IPR011990">
    <property type="entry name" value="TPR-like_helical_dom_sf"/>
</dbReference>
<keyword evidence="3" id="KW-1185">Reference proteome</keyword>
<evidence type="ECO:0000313" key="2">
    <source>
        <dbReference type="EMBL" id="KDP37086.1"/>
    </source>
</evidence>
<feature type="compositionally biased region" description="Polar residues" evidence="1">
    <location>
        <begin position="67"/>
        <end position="79"/>
    </location>
</feature>
<feature type="compositionally biased region" description="Acidic residues" evidence="1">
    <location>
        <begin position="252"/>
        <end position="269"/>
    </location>
</feature>
<organism evidence="2 3">
    <name type="scientific">Jatropha curcas</name>
    <name type="common">Barbados nut</name>
    <dbReference type="NCBI Taxonomy" id="180498"/>
    <lineage>
        <taxon>Eukaryota</taxon>
        <taxon>Viridiplantae</taxon>
        <taxon>Streptophyta</taxon>
        <taxon>Embryophyta</taxon>
        <taxon>Tracheophyta</taxon>
        <taxon>Spermatophyta</taxon>
        <taxon>Magnoliopsida</taxon>
        <taxon>eudicotyledons</taxon>
        <taxon>Gunneridae</taxon>
        <taxon>Pentapetalae</taxon>
        <taxon>rosids</taxon>
        <taxon>fabids</taxon>
        <taxon>Malpighiales</taxon>
        <taxon>Euphorbiaceae</taxon>
        <taxon>Crotonoideae</taxon>
        <taxon>Jatropheae</taxon>
        <taxon>Jatropha</taxon>
    </lineage>
</organism>
<dbReference type="AlphaFoldDB" id="A0A067KLG4"/>
<evidence type="ECO:0000313" key="3">
    <source>
        <dbReference type="Proteomes" id="UP000027138"/>
    </source>
</evidence>
<reference evidence="2 3" key="1">
    <citation type="journal article" date="2014" name="PLoS ONE">
        <title>Global Analysis of Gene Expression Profiles in Physic Nut (Jatropha curcas L.) Seedlings Exposed to Salt Stress.</title>
        <authorList>
            <person name="Zhang L."/>
            <person name="Zhang C."/>
            <person name="Wu P."/>
            <person name="Chen Y."/>
            <person name="Li M."/>
            <person name="Jiang H."/>
            <person name="Wu G."/>
        </authorList>
    </citation>
    <scope>NUCLEOTIDE SEQUENCE [LARGE SCALE GENOMIC DNA]</scope>
    <source>
        <strain evidence="3">cv. GZQX0401</strain>
        <tissue evidence="2">Young leaves</tissue>
    </source>
</reference>
<dbReference type="OrthoDB" id="439046at2759"/>
<feature type="region of interest" description="Disordered" evidence="1">
    <location>
        <begin position="64"/>
        <end position="85"/>
    </location>
</feature>
<name>A0A067KLG4_JATCU</name>
<accession>A0A067KLG4</accession>
<evidence type="ECO:0000256" key="1">
    <source>
        <dbReference type="SAM" id="MobiDB-lite"/>
    </source>
</evidence>
<sequence length="290" mass="31682">MLLRSSSTSILDSWLPHSRDSSPEPEFQIFQRTKSIISFHSQTSIDDAVKRVVTTQEKPILRKTKKSSSICKNDSNNSDQEAKNISRVQGLFSSSGLGERVADDNDNEVKYKLQTLAVGGGDGGGGGGGCGSGNGGRSDGGDVNGGFEFYGNDSTDAYYKKMISADPGNALLLGNYAKFLKEVKGDFAKAEEYCGRAILANPSDGNILSIYADLIWQKERDAQRAENYFDQAIKTNPEDCYVLGSYARFLWDAEEEEEEEEEEEQENENETVSPPSFFHGPSHPPLAAAS</sequence>
<dbReference type="Proteomes" id="UP000027138">
    <property type="component" value="Unassembled WGS sequence"/>
</dbReference>
<dbReference type="KEGG" id="jcu:105634858"/>
<dbReference type="PANTHER" id="PTHR26312">
    <property type="entry name" value="TETRATRICOPEPTIDE REPEAT PROTEIN 5"/>
    <property type="match status" value="1"/>
</dbReference>